<dbReference type="PANTHER" id="PTHR43037:SF4">
    <property type="entry name" value="PEPTIDASE S9 PROLYL OLIGOPEPTIDASE CATALYTIC DOMAIN-CONTAINING PROTEIN"/>
    <property type="match status" value="1"/>
</dbReference>
<sequence>MNRADTRHFLHLKPALTWLCTLGMALTLQAQKKHTFTEGLFLQIPFNYGREAVYADSFLGQFYQNSIENPAEGKSWTGDTESSWMKITADTAGFFRPQRNAGGNLSNPNNPPGPGRIAVQTENVPRTPAPQRRGFGSSYLYLTYQAAKNQDAVLNIKGNSAVVVNGELHAGDPYRMGWLNIPVRLKKGKNEFYVRGTFVAAELVFPEKSLFLATEDLTLPDIVTGRDNAALLLGVTVVNATDKAMTNTIIRTTVAGKSLEREIPAIAPHSTRKVMAAIDGSGVQQTGDIAASIALVQGAKVKDEQVISLRSLDNSQAYRITFVSEIDGSVQYYAVNPAIGGDAADKGLFFSVHGAGVEALGQAQAYESKDWGTLVAPTNRRPRGFNWEDWGRLDALEVLSLAKKTIQHDAKRVYLTGHSMGGHGTWFLGATYPDKWAAIAPCAGYPTLKGYGSADGIIPDQGGNTLENTLLRSSNQSDVIAYATNYKPLGVYVLHGDADRTVPVTYARQMRAVLGSFHPDFNYYEYPGGSHWYSNESVDWKPLFDYFKWHQRKSDSEVNEVDFKTSNPGISASYYWATIYQQEKALDYSHIQLTRDLEKRQIIGKTDNVKMLKLDVSNFGQEGMVTIVLDSLSQIESSLAQVQDGHIYLLKQSENWQIVAAPNLADKGPHRNGTFKEAFQHNMVYVYGTNGTAEENAWAWEKVRYDAESWYYRGNGSFDIVADKDFDPAKYADRNIILVGNAKTNSAWSMLLADCPIQVDAGTLKMGEKVLSAKDFGGYFVWPKSGSTSHSIGVITGTGITGMKAATANQYFAGASGFPDYMFFSIDMLTKGASGLVDVGFFNNDWTLADSH</sequence>
<dbReference type="Pfam" id="PF00326">
    <property type="entry name" value="Peptidase_S9"/>
    <property type="match status" value="1"/>
</dbReference>
<evidence type="ECO:0000313" key="3">
    <source>
        <dbReference type="EMBL" id="MFD2741983.1"/>
    </source>
</evidence>
<evidence type="ECO:0000313" key="4">
    <source>
        <dbReference type="Proteomes" id="UP001597418"/>
    </source>
</evidence>
<dbReference type="InterPro" id="IPR029058">
    <property type="entry name" value="AB_hydrolase_fold"/>
</dbReference>
<evidence type="ECO:0000259" key="2">
    <source>
        <dbReference type="Pfam" id="PF00326"/>
    </source>
</evidence>
<protein>
    <submittedName>
        <fullName evidence="3">Prolyl oligopeptidase family serine peptidase</fullName>
    </submittedName>
</protein>
<dbReference type="InterPro" id="IPR001375">
    <property type="entry name" value="Peptidase_S9_cat"/>
</dbReference>
<dbReference type="RefSeq" id="WP_380883426.1">
    <property type="nucleotide sequence ID" value="NZ_JBHUMB010000005.1"/>
</dbReference>
<gene>
    <name evidence="3" type="ORF">ACFSQ6_01095</name>
</gene>
<name>A0ABW5U9F2_9SPHI</name>
<evidence type="ECO:0000256" key="1">
    <source>
        <dbReference type="ARBA" id="ARBA00022729"/>
    </source>
</evidence>
<organism evidence="3 4">
    <name type="scientific">Sphingobacterium populi</name>
    <dbReference type="NCBI Taxonomy" id="1812824"/>
    <lineage>
        <taxon>Bacteria</taxon>
        <taxon>Pseudomonadati</taxon>
        <taxon>Bacteroidota</taxon>
        <taxon>Sphingobacteriia</taxon>
        <taxon>Sphingobacteriales</taxon>
        <taxon>Sphingobacteriaceae</taxon>
        <taxon>Sphingobacterium</taxon>
    </lineage>
</organism>
<dbReference type="SUPFAM" id="SSF53474">
    <property type="entry name" value="alpha/beta-Hydrolases"/>
    <property type="match status" value="2"/>
</dbReference>
<dbReference type="PANTHER" id="PTHR43037">
    <property type="entry name" value="UNNAMED PRODUCT-RELATED"/>
    <property type="match status" value="1"/>
</dbReference>
<accession>A0ABW5U9F2</accession>
<comment type="caution">
    <text evidence="3">The sequence shown here is derived from an EMBL/GenBank/DDBJ whole genome shotgun (WGS) entry which is preliminary data.</text>
</comment>
<feature type="domain" description="Peptidase S9 prolyl oligopeptidase catalytic" evidence="2">
    <location>
        <begin position="387"/>
        <end position="553"/>
    </location>
</feature>
<dbReference type="InterPro" id="IPR050955">
    <property type="entry name" value="Plant_Biomass_Hydrol_Est"/>
</dbReference>
<proteinExistence type="predicted"/>
<keyword evidence="4" id="KW-1185">Reference proteome</keyword>
<reference evidence="4" key="1">
    <citation type="journal article" date="2019" name="Int. J. Syst. Evol. Microbiol.">
        <title>The Global Catalogue of Microorganisms (GCM) 10K type strain sequencing project: providing services to taxonomists for standard genome sequencing and annotation.</title>
        <authorList>
            <consortium name="The Broad Institute Genomics Platform"/>
            <consortium name="The Broad Institute Genome Sequencing Center for Infectious Disease"/>
            <person name="Wu L."/>
            <person name="Ma J."/>
        </authorList>
    </citation>
    <scope>NUCLEOTIDE SEQUENCE [LARGE SCALE GENOMIC DNA]</scope>
    <source>
        <strain evidence="4">KCTC 42247</strain>
    </source>
</reference>
<dbReference type="EMBL" id="JBHUMB010000005">
    <property type="protein sequence ID" value="MFD2741983.1"/>
    <property type="molecule type" value="Genomic_DNA"/>
</dbReference>
<dbReference type="Gene3D" id="3.40.50.1820">
    <property type="entry name" value="alpha/beta hydrolase"/>
    <property type="match status" value="1"/>
</dbReference>
<dbReference type="Proteomes" id="UP001597418">
    <property type="component" value="Unassembled WGS sequence"/>
</dbReference>
<keyword evidence="1" id="KW-0732">Signal</keyword>